<dbReference type="EMBL" id="AQHW01000020">
    <property type="protein sequence ID" value="KKB50605.1"/>
    <property type="molecule type" value="Genomic_DNA"/>
</dbReference>
<sequence>MATPYRLSGLLRPTYETSSPRLDNFPALESDWRELLPRLAEASNSIRYRNDDGKEGTLISLWADHVLTVLVDIARQQPSTDTQSLLDEVKKWIARLNRYIDRNWKTINNASSSIQVARQLKDLLEKSRTLHTIRSIQEHFDYYLAQIENDGNMDGALSLLLTYLRNYGDITQTFNRRFATLPELYLRDILHAIPLGTVQDNAYIIVNPAENTAGFTLPAQQAFPAGQNAAGEDLLYQTVRNEYITPMQCAEANAIFIERGDGKDISIRKQTIYNPDISTAQALFSDKCSKILSLGWIVESSMLVLGEGERKVNVNFRITTDTVSDLLPSIPDKSFTLQFSNAEGWTEQPCTCKIKMEDNHHWLCFEITIPGDGILPAPCTEDTHGMTTEHPSLRILASKTPCPYDWATKLKFDAVKIETNVSAIHNFTFYNELGQVDTSQPFQPFGLQSEKGAWFLFGNEEMGLKPLKEVRLKGKWKKLPETEAEFNKLYKSYTAAAGQVIDINSFTISTEWQQGGKWKSCQGIRQHLFTPDSIDTSGEKADRSFNDALVIFDLTEKKLLTRSESVPYEYRRDRDGFFRATLQAPSIGFGTDAYRTLFTETMIHNSRCKKKDLKELPPEPVVPQLADVELSYIASEETTLAGMANSSIRLSRITALSEQEVFPVNDVKEQPFLPAFAADNQLYFAFLRAKGEQTVRMYLDMVLPKENKSFNSPQPGKATKLTWEFWNGNVWSPIATDAIRVEETLGLTQSGFIEIRLPEKIKDSHTDKQGRAWLRATVTGDLSSSLAIRHIRTNYIRLTAQNGDGSPLPAETIQGTIAPDERIESIAQPLPGFGGRPAETNNDVAIHQSSRISNRHRAITIKDYERLVLENFPEVDKVQCLSIPRKKKISEIDLVVFSRTEDNRYFLSPAWKLAEIRRVIRQYTPSFVSLRVINPVYEQVKVHCKAILWDKVQDEGKTIRQLVVLAQNYLAPWYRKGEIPALRQHFSYNELHARMANHEDLMRLIALNVKLERTPFVIIDEKHPAFKGEHPWSVLHPKITIELLSPYGGIENAEIGGNFIIR</sequence>
<gene>
    <name evidence="1" type="ORF">HMPREF1536_04144</name>
</gene>
<dbReference type="Proteomes" id="UP000033035">
    <property type="component" value="Unassembled WGS sequence"/>
</dbReference>
<comment type="caution">
    <text evidence="1">The sequence shown here is derived from an EMBL/GenBank/DDBJ whole genome shotgun (WGS) entry which is preliminary data.</text>
</comment>
<organism evidence="1 2">
    <name type="scientific">Parabacteroides gordonii MS-1 = DSM 23371</name>
    <dbReference type="NCBI Taxonomy" id="1203610"/>
    <lineage>
        <taxon>Bacteria</taxon>
        <taxon>Pseudomonadati</taxon>
        <taxon>Bacteroidota</taxon>
        <taxon>Bacteroidia</taxon>
        <taxon>Bacteroidales</taxon>
        <taxon>Tannerellaceae</taxon>
        <taxon>Parabacteroides</taxon>
    </lineage>
</organism>
<dbReference type="STRING" id="1203610.HMPREF1536_04144"/>
<dbReference type="RefSeq" id="WP_028729332.1">
    <property type="nucleotide sequence ID" value="NZ_KE386763.1"/>
</dbReference>
<keyword evidence="2" id="KW-1185">Reference proteome</keyword>
<dbReference type="PATRIC" id="fig|1203610.3.peg.4218"/>
<dbReference type="HOGENOM" id="CLU_006486_0_0_10"/>
<evidence type="ECO:0008006" key="3">
    <source>
        <dbReference type="Google" id="ProtNLM"/>
    </source>
</evidence>
<protein>
    <recommendedName>
        <fullName evidence="3">Baseplate protein J-like domain-containing protein</fullName>
    </recommendedName>
</protein>
<name>A0A0F5IZH8_9BACT</name>
<proteinExistence type="predicted"/>
<evidence type="ECO:0000313" key="1">
    <source>
        <dbReference type="EMBL" id="KKB50605.1"/>
    </source>
</evidence>
<evidence type="ECO:0000313" key="2">
    <source>
        <dbReference type="Proteomes" id="UP000033035"/>
    </source>
</evidence>
<accession>A0A0F5IZH8</accession>
<reference evidence="1 2" key="1">
    <citation type="submission" date="2013-04" db="EMBL/GenBank/DDBJ databases">
        <title>The Genome Sequence of Parabacteroides gordonii DSM 23371.</title>
        <authorList>
            <consortium name="The Broad Institute Genomics Platform"/>
            <person name="Earl A."/>
            <person name="Ward D."/>
            <person name="Feldgarden M."/>
            <person name="Gevers D."/>
            <person name="Martens E."/>
            <person name="Sakamoto M."/>
            <person name="Benno Y."/>
            <person name="Suzuki N."/>
            <person name="Matsunaga N."/>
            <person name="Koshihara K."/>
            <person name="Seki M."/>
            <person name="Komiya H."/>
            <person name="Walker B."/>
            <person name="Young S."/>
            <person name="Zeng Q."/>
            <person name="Gargeya S."/>
            <person name="Fitzgerald M."/>
            <person name="Haas B."/>
            <person name="Abouelleil A."/>
            <person name="Allen A.W."/>
            <person name="Alvarado L."/>
            <person name="Arachchi H.M."/>
            <person name="Berlin A.M."/>
            <person name="Chapman S.B."/>
            <person name="Gainer-Dewar J."/>
            <person name="Goldberg J."/>
            <person name="Griggs A."/>
            <person name="Gujja S."/>
            <person name="Hansen M."/>
            <person name="Howarth C."/>
            <person name="Imamovic A."/>
            <person name="Ireland A."/>
            <person name="Larimer J."/>
            <person name="McCowan C."/>
            <person name="Murphy C."/>
            <person name="Pearson M."/>
            <person name="Poon T.W."/>
            <person name="Priest M."/>
            <person name="Roberts A."/>
            <person name="Saif S."/>
            <person name="Shea T."/>
            <person name="Sisk P."/>
            <person name="Sykes S."/>
            <person name="Wortman J."/>
            <person name="Nusbaum C."/>
            <person name="Birren B."/>
        </authorList>
    </citation>
    <scope>NUCLEOTIDE SEQUENCE [LARGE SCALE GENOMIC DNA]</scope>
    <source>
        <strain evidence="1 2">MS-1</strain>
    </source>
</reference>
<dbReference type="AlphaFoldDB" id="A0A0F5IZH8"/>